<feature type="domain" description="Biotin carboxylation" evidence="14">
    <location>
        <begin position="1"/>
        <end position="446"/>
    </location>
</feature>
<evidence type="ECO:0000256" key="6">
    <source>
        <dbReference type="ARBA" id="ARBA00022723"/>
    </source>
</evidence>
<dbReference type="Proteomes" id="UP001549106">
    <property type="component" value="Unassembled WGS sequence"/>
</dbReference>
<dbReference type="InterPro" id="IPR005482">
    <property type="entry name" value="Biotin_COase_C"/>
</dbReference>
<evidence type="ECO:0000256" key="9">
    <source>
        <dbReference type="ARBA" id="ARBA00022842"/>
    </source>
</evidence>
<dbReference type="SUPFAM" id="SSF51246">
    <property type="entry name" value="Rudiment single hybrid motif"/>
    <property type="match status" value="1"/>
</dbReference>
<evidence type="ECO:0000256" key="10">
    <source>
        <dbReference type="ARBA" id="ARBA00048600"/>
    </source>
</evidence>
<reference evidence="15 16" key="1">
    <citation type="submission" date="2024-06" db="EMBL/GenBank/DDBJ databases">
        <title>Genomic Encyclopedia of Type Strains, Phase IV (KMG-IV): sequencing the most valuable type-strain genomes for metagenomic binning, comparative biology and taxonomic classification.</title>
        <authorList>
            <person name="Goeker M."/>
        </authorList>
    </citation>
    <scope>NUCLEOTIDE SEQUENCE [LARGE SCALE GENOMIC DNA]</scope>
    <source>
        <strain evidence="15 16">DSM 29492</strain>
    </source>
</reference>
<comment type="catalytic activity">
    <reaction evidence="10 12">
        <text>N(6)-biotinyl-L-lysyl-[protein] + hydrogencarbonate + ATP = N(6)-carboxybiotinyl-L-lysyl-[protein] + ADP + phosphate + H(+)</text>
        <dbReference type="Rhea" id="RHEA:13501"/>
        <dbReference type="Rhea" id="RHEA-COMP:10505"/>
        <dbReference type="Rhea" id="RHEA-COMP:10506"/>
        <dbReference type="ChEBI" id="CHEBI:15378"/>
        <dbReference type="ChEBI" id="CHEBI:17544"/>
        <dbReference type="ChEBI" id="CHEBI:30616"/>
        <dbReference type="ChEBI" id="CHEBI:43474"/>
        <dbReference type="ChEBI" id="CHEBI:83144"/>
        <dbReference type="ChEBI" id="CHEBI:83145"/>
        <dbReference type="ChEBI" id="CHEBI:456216"/>
        <dbReference type="EC" id="6.3.4.14"/>
    </reaction>
</comment>
<dbReference type="InterPro" id="IPR004549">
    <property type="entry name" value="Acetyl_CoA_COase_biotin_COase"/>
</dbReference>
<evidence type="ECO:0000259" key="14">
    <source>
        <dbReference type="PROSITE" id="PS50979"/>
    </source>
</evidence>
<dbReference type="EMBL" id="JBEPMJ010000012">
    <property type="protein sequence ID" value="MET3750631.1"/>
    <property type="molecule type" value="Genomic_DNA"/>
</dbReference>
<evidence type="ECO:0000313" key="15">
    <source>
        <dbReference type="EMBL" id="MET3750631.1"/>
    </source>
</evidence>
<gene>
    <name evidence="15" type="ORF">ABID24_001883</name>
</gene>
<dbReference type="SMART" id="SM00878">
    <property type="entry name" value="Biotin_carb_C"/>
    <property type="match status" value="1"/>
</dbReference>
<dbReference type="InterPro" id="IPR051602">
    <property type="entry name" value="ACC_Biotin_Carboxylase"/>
</dbReference>
<evidence type="ECO:0000256" key="8">
    <source>
        <dbReference type="ARBA" id="ARBA00022840"/>
    </source>
</evidence>
<keyword evidence="16" id="KW-1185">Reference proteome</keyword>
<keyword evidence="12" id="KW-0092">Biotin</keyword>
<accession>A0ABV2M2H0</accession>
<keyword evidence="12" id="KW-0275">Fatty acid biosynthesis</keyword>
<dbReference type="InterPro" id="IPR005479">
    <property type="entry name" value="CPAse_ATP-bd"/>
</dbReference>
<dbReference type="NCBIfam" id="NF006367">
    <property type="entry name" value="PRK08591.1"/>
    <property type="match status" value="1"/>
</dbReference>
<evidence type="ECO:0000259" key="13">
    <source>
        <dbReference type="PROSITE" id="PS50975"/>
    </source>
</evidence>
<evidence type="ECO:0000256" key="4">
    <source>
        <dbReference type="ARBA" id="ARBA00013263"/>
    </source>
</evidence>
<evidence type="ECO:0000256" key="11">
    <source>
        <dbReference type="PROSITE-ProRule" id="PRU00409"/>
    </source>
</evidence>
<comment type="function">
    <text evidence="1 12">This protein is a component of the acetyl coenzyme A carboxylase complex; first, biotin carboxylase catalyzes the carboxylation of the carrier protein and then the transcarboxylase transfers the carboxyl group to form malonyl-CoA.</text>
</comment>
<dbReference type="Pfam" id="PF02786">
    <property type="entry name" value="CPSase_L_D2"/>
    <property type="match status" value="1"/>
</dbReference>
<sequence length="451" mass="49628">MIKKVLIANRGEIAVRIIRACREMGIETVAVYSEADREALHTQLADEAICIGPAPSSQSYLSMENIISATIVSGADAVHPGFGFLSENSRFAELCEQCHITFIGPPSHVIASLGNKQAAKNTMAAAGVPVIPGSEKAIYTAEAGFEEAEKIGYPVIIKAALGGGGKGMRTADSPDDFAESFHTAQKEAQMAFGDNTMYVEHFVRKPRHIEFQILADQKGNVIHLGERDCSVQRNHQKMIEESPCEIISDKLRKKMGEAAVKAAKACGYVNAGTIEFLLDRDGSFYFMEMNTRIQVEHPVTEWVTGVDLVKEQIRIASGQPLSYRQKDIHITGHAIECRINAENPEKGFRPSPGTITDMYFPGGKGIRIDSAVYSGYTVQPYYDSMIAKLIVWAKNRDEAIRKMQSALGEIIIEGIDTNVDYQYEILNHPDFLTGNTDVEFIERMEGRGNGA</sequence>
<evidence type="ECO:0000256" key="1">
    <source>
        <dbReference type="ARBA" id="ARBA00003761"/>
    </source>
</evidence>
<dbReference type="InterPro" id="IPR011761">
    <property type="entry name" value="ATP-grasp"/>
</dbReference>
<dbReference type="Pfam" id="PF02785">
    <property type="entry name" value="Biotin_carb_C"/>
    <property type="match status" value="1"/>
</dbReference>
<dbReference type="PANTHER" id="PTHR48095">
    <property type="entry name" value="PYRUVATE CARBOXYLASE SUBUNIT A"/>
    <property type="match status" value="1"/>
</dbReference>
<keyword evidence="8 11" id="KW-0067">ATP-binding</keyword>
<evidence type="ECO:0000256" key="7">
    <source>
        <dbReference type="ARBA" id="ARBA00022741"/>
    </source>
</evidence>
<dbReference type="PROSITE" id="PS00866">
    <property type="entry name" value="CPSASE_1"/>
    <property type="match status" value="1"/>
</dbReference>
<comment type="subunit">
    <text evidence="3 12">Acetyl-CoA carboxylase is a heterohexamer of biotin carboxyl carrier protein, biotin carboxylase and the two subunits of carboxyl transferase in a 2:2 complex.</text>
</comment>
<dbReference type="NCBIfam" id="TIGR00514">
    <property type="entry name" value="accC"/>
    <property type="match status" value="1"/>
</dbReference>
<dbReference type="Gene3D" id="3.30.470.20">
    <property type="entry name" value="ATP-grasp fold, B domain"/>
    <property type="match status" value="1"/>
</dbReference>
<keyword evidence="12" id="KW-0443">Lipid metabolism</keyword>
<protein>
    <recommendedName>
        <fullName evidence="4 12">Biotin carboxylase</fullName>
        <ecNumber evidence="4 12">6.3.4.14</ecNumber>
    </recommendedName>
    <alternativeName>
        <fullName evidence="12">Acetyl-coenzyme A carboxylase biotin carboxylase subunit A</fullName>
    </alternativeName>
</protein>
<proteinExistence type="predicted"/>
<dbReference type="GO" id="GO:0004075">
    <property type="term" value="F:biotin carboxylase activity"/>
    <property type="evidence" value="ECO:0007669"/>
    <property type="project" value="UniProtKB-EC"/>
</dbReference>
<dbReference type="PROSITE" id="PS00867">
    <property type="entry name" value="CPSASE_2"/>
    <property type="match status" value="1"/>
</dbReference>
<dbReference type="PROSITE" id="PS50975">
    <property type="entry name" value="ATP_GRASP"/>
    <property type="match status" value="1"/>
</dbReference>
<evidence type="ECO:0000313" key="16">
    <source>
        <dbReference type="Proteomes" id="UP001549106"/>
    </source>
</evidence>
<keyword evidence="6" id="KW-0479">Metal-binding</keyword>
<dbReference type="InterPro" id="IPR005481">
    <property type="entry name" value="BC-like_N"/>
</dbReference>
<evidence type="ECO:0000256" key="2">
    <source>
        <dbReference type="ARBA" id="ARBA00004956"/>
    </source>
</evidence>
<dbReference type="SUPFAM" id="SSF56059">
    <property type="entry name" value="Glutathione synthetase ATP-binding domain-like"/>
    <property type="match status" value="1"/>
</dbReference>
<dbReference type="GO" id="GO:0003989">
    <property type="term" value="F:acetyl-CoA carboxylase activity"/>
    <property type="evidence" value="ECO:0007669"/>
    <property type="project" value="UniProtKB-EC"/>
</dbReference>
<dbReference type="PROSITE" id="PS50979">
    <property type="entry name" value="BC"/>
    <property type="match status" value="1"/>
</dbReference>
<dbReference type="RefSeq" id="WP_257464634.1">
    <property type="nucleotide sequence ID" value="NZ_JANJZT010000012.1"/>
</dbReference>
<organism evidence="15 16">
    <name type="scientific">Blautia caecimuris</name>
    <dbReference type="NCBI Taxonomy" id="1796615"/>
    <lineage>
        <taxon>Bacteria</taxon>
        <taxon>Bacillati</taxon>
        <taxon>Bacillota</taxon>
        <taxon>Clostridia</taxon>
        <taxon>Lachnospirales</taxon>
        <taxon>Lachnospiraceae</taxon>
        <taxon>Blautia</taxon>
    </lineage>
</organism>
<comment type="caution">
    <text evidence="15">The sequence shown here is derived from an EMBL/GenBank/DDBJ whole genome shotgun (WGS) entry which is preliminary data.</text>
</comment>
<evidence type="ECO:0000256" key="3">
    <source>
        <dbReference type="ARBA" id="ARBA00011750"/>
    </source>
</evidence>
<dbReference type="InterPro" id="IPR011764">
    <property type="entry name" value="Biotin_carboxylation_dom"/>
</dbReference>
<dbReference type="EC" id="6.3.4.14" evidence="4 12"/>
<dbReference type="SUPFAM" id="SSF52440">
    <property type="entry name" value="PreATP-grasp domain"/>
    <property type="match status" value="1"/>
</dbReference>
<dbReference type="PANTHER" id="PTHR48095:SF2">
    <property type="entry name" value="BIOTIN CARBOXYLASE, CHLOROPLASTIC"/>
    <property type="match status" value="1"/>
</dbReference>
<evidence type="ECO:0000256" key="5">
    <source>
        <dbReference type="ARBA" id="ARBA00022598"/>
    </source>
</evidence>
<dbReference type="InterPro" id="IPR016185">
    <property type="entry name" value="PreATP-grasp_dom_sf"/>
</dbReference>
<keyword evidence="12" id="KW-0276">Fatty acid metabolism</keyword>
<evidence type="ECO:0000256" key="12">
    <source>
        <dbReference type="RuleBase" id="RU365063"/>
    </source>
</evidence>
<comment type="pathway">
    <text evidence="2 12">Lipid metabolism; malonyl-CoA biosynthesis; malonyl-CoA from acetyl-CoA: step 1/1.</text>
</comment>
<keyword evidence="7 11" id="KW-0547">Nucleotide-binding</keyword>
<name>A0ABV2M2H0_9FIRM</name>
<dbReference type="NCBIfam" id="NF004085">
    <property type="entry name" value="PRK05586.1"/>
    <property type="match status" value="1"/>
</dbReference>
<feature type="domain" description="ATP-grasp" evidence="13">
    <location>
        <begin position="120"/>
        <end position="317"/>
    </location>
</feature>
<keyword evidence="9" id="KW-0460">Magnesium</keyword>
<keyword evidence="12" id="KW-0444">Lipid biosynthesis</keyword>
<dbReference type="Pfam" id="PF00289">
    <property type="entry name" value="Biotin_carb_N"/>
    <property type="match status" value="1"/>
</dbReference>
<keyword evidence="5 12" id="KW-0436">Ligase</keyword>
<dbReference type="InterPro" id="IPR011054">
    <property type="entry name" value="Rudment_hybrid_motif"/>
</dbReference>